<keyword evidence="12" id="KW-0966">Cell projection</keyword>
<keyword evidence="6" id="KW-0053">Apoptosis</keyword>
<evidence type="ECO:0000256" key="14">
    <source>
        <dbReference type="ARBA" id="ARBA00037002"/>
    </source>
</evidence>
<evidence type="ECO:0000256" key="19">
    <source>
        <dbReference type="ARBA" id="ARBA00047588"/>
    </source>
</evidence>
<evidence type="ECO:0000256" key="5">
    <source>
        <dbReference type="ARBA" id="ARBA00022490"/>
    </source>
</evidence>
<evidence type="ECO:0000256" key="7">
    <source>
        <dbReference type="ARBA" id="ARBA00022801"/>
    </source>
</evidence>
<comment type="similarity">
    <text evidence="15">Belongs to the THEM4/THEM5 thioesterase family.</text>
</comment>
<evidence type="ECO:0000256" key="11">
    <source>
        <dbReference type="ARBA" id="ARBA00023136"/>
    </source>
</evidence>
<keyword evidence="8" id="KW-0276">Fatty acid metabolism</keyword>
<proteinExistence type="inferred from homology"/>
<reference evidence="27" key="1">
    <citation type="journal article" date="2019" name="Int. J. Syst. Evol. Microbiol.">
        <title>The Global Catalogue of Microorganisms (GCM) 10K type strain sequencing project: providing services to taxonomists for standard genome sequencing and annotation.</title>
        <authorList>
            <consortium name="The Broad Institute Genomics Platform"/>
            <consortium name="The Broad Institute Genome Sequencing Center for Infectious Disease"/>
            <person name="Wu L."/>
            <person name="Ma J."/>
        </authorList>
    </citation>
    <scope>NUCLEOTIDE SEQUENCE [LARGE SCALE GENOMIC DNA]</scope>
    <source>
        <strain evidence="27">CGMCC 4.7177</strain>
    </source>
</reference>
<accession>A0ABV9ANZ0</accession>
<dbReference type="InterPro" id="IPR029069">
    <property type="entry name" value="HotDog_dom_sf"/>
</dbReference>
<name>A0ABV9ANZ0_9ACTN</name>
<feature type="domain" description="Thioesterase" evidence="25">
    <location>
        <begin position="122"/>
        <end position="192"/>
    </location>
</feature>
<keyword evidence="9" id="KW-0809">Transit peptide</keyword>
<evidence type="ECO:0000256" key="8">
    <source>
        <dbReference type="ARBA" id="ARBA00022832"/>
    </source>
</evidence>
<evidence type="ECO:0000256" key="13">
    <source>
        <dbReference type="ARBA" id="ARBA00035852"/>
    </source>
</evidence>
<evidence type="ECO:0000256" key="2">
    <source>
        <dbReference type="ARBA" id="ARBA00004496"/>
    </source>
</evidence>
<evidence type="ECO:0000313" key="26">
    <source>
        <dbReference type="EMBL" id="MFC4501593.1"/>
    </source>
</evidence>
<comment type="catalytic activity">
    <reaction evidence="21">
        <text>decanoyl-CoA + H2O = decanoate + CoA + H(+)</text>
        <dbReference type="Rhea" id="RHEA:40059"/>
        <dbReference type="ChEBI" id="CHEBI:15377"/>
        <dbReference type="ChEBI" id="CHEBI:15378"/>
        <dbReference type="ChEBI" id="CHEBI:27689"/>
        <dbReference type="ChEBI" id="CHEBI:57287"/>
        <dbReference type="ChEBI" id="CHEBI:61430"/>
    </reaction>
    <physiologicalReaction direction="left-to-right" evidence="21">
        <dbReference type="Rhea" id="RHEA:40060"/>
    </physiologicalReaction>
</comment>
<comment type="catalytic activity">
    <reaction evidence="13">
        <text>(5Z,8Z,11Z,14Z)-eicosatetraenoyl-CoA + H2O = (5Z,8Z,11Z,14Z)-eicosatetraenoate + CoA + H(+)</text>
        <dbReference type="Rhea" id="RHEA:40151"/>
        <dbReference type="ChEBI" id="CHEBI:15377"/>
        <dbReference type="ChEBI" id="CHEBI:15378"/>
        <dbReference type="ChEBI" id="CHEBI:32395"/>
        <dbReference type="ChEBI" id="CHEBI:57287"/>
        <dbReference type="ChEBI" id="CHEBI:57368"/>
    </reaction>
    <physiologicalReaction direction="left-to-right" evidence="13">
        <dbReference type="Rhea" id="RHEA:40152"/>
    </physiologicalReaction>
</comment>
<evidence type="ECO:0000256" key="23">
    <source>
        <dbReference type="ARBA" id="ARBA00048180"/>
    </source>
</evidence>
<evidence type="ECO:0000256" key="6">
    <source>
        <dbReference type="ARBA" id="ARBA00022703"/>
    </source>
</evidence>
<comment type="catalytic activity">
    <reaction evidence="19">
        <text>octanoyl-CoA + H2O = octanoate + CoA + H(+)</text>
        <dbReference type="Rhea" id="RHEA:30143"/>
        <dbReference type="ChEBI" id="CHEBI:15377"/>
        <dbReference type="ChEBI" id="CHEBI:15378"/>
        <dbReference type="ChEBI" id="CHEBI:25646"/>
        <dbReference type="ChEBI" id="CHEBI:57287"/>
        <dbReference type="ChEBI" id="CHEBI:57386"/>
    </reaction>
    <physiologicalReaction direction="left-to-right" evidence="19">
        <dbReference type="Rhea" id="RHEA:30144"/>
    </physiologicalReaction>
</comment>
<dbReference type="GO" id="GO:0016787">
    <property type="term" value="F:hydrolase activity"/>
    <property type="evidence" value="ECO:0007669"/>
    <property type="project" value="UniProtKB-KW"/>
</dbReference>
<dbReference type="PANTHER" id="PTHR12418">
    <property type="entry name" value="ACYL-COENZYME A THIOESTERASE THEM4"/>
    <property type="match status" value="1"/>
</dbReference>
<keyword evidence="27" id="KW-1185">Reference proteome</keyword>
<evidence type="ECO:0000256" key="15">
    <source>
        <dbReference type="ARBA" id="ARBA00038456"/>
    </source>
</evidence>
<keyword evidence="11" id="KW-0472">Membrane</keyword>
<dbReference type="InterPro" id="IPR006683">
    <property type="entry name" value="Thioestr_dom"/>
</dbReference>
<organism evidence="26 27">
    <name type="scientific">Streptomyces vulcanius</name>
    <dbReference type="NCBI Taxonomy" id="1441876"/>
    <lineage>
        <taxon>Bacteria</taxon>
        <taxon>Bacillati</taxon>
        <taxon>Actinomycetota</taxon>
        <taxon>Actinomycetes</taxon>
        <taxon>Kitasatosporales</taxon>
        <taxon>Streptomycetaceae</taxon>
        <taxon>Streptomyces</taxon>
    </lineage>
</organism>
<dbReference type="SUPFAM" id="SSF54637">
    <property type="entry name" value="Thioesterase/thiol ester dehydrase-isomerase"/>
    <property type="match status" value="1"/>
</dbReference>
<evidence type="ECO:0000256" key="20">
    <source>
        <dbReference type="ARBA" id="ARBA00047734"/>
    </source>
</evidence>
<evidence type="ECO:0000256" key="12">
    <source>
        <dbReference type="ARBA" id="ARBA00023273"/>
    </source>
</evidence>
<dbReference type="CDD" id="cd03443">
    <property type="entry name" value="PaaI_thioesterase"/>
    <property type="match status" value="1"/>
</dbReference>
<evidence type="ECO:0000256" key="10">
    <source>
        <dbReference type="ARBA" id="ARBA00023098"/>
    </source>
</evidence>
<evidence type="ECO:0000313" key="27">
    <source>
        <dbReference type="Proteomes" id="UP001595839"/>
    </source>
</evidence>
<protein>
    <recommendedName>
        <fullName evidence="17">Acyl-coenzyme A thioesterase THEM4</fullName>
        <ecNumber evidence="16">3.1.2.2</ecNumber>
    </recommendedName>
    <alternativeName>
        <fullName evidence="18">Thioesterase superfamily member 4</fullName>
    </alternativeName>
</protein>
<evidence type="ECO:0000256" key="9">
    <source>
        <dbReference type="ARBA" id="ARBA00022946"/>
    </source>
</evidence>
<sequence length="210" mass="22835">MTAREWAGRVHPAGPWEPDPGPMPVPGGAGFGDMIDALRELQDTITGAAPPPHLVEQATRALREVSAALKPHTVPEREQITGHRMDLRGRGQTMAPAFVPDEWDDSRVSGRVTFGRHYLGGNGAVHGGAVPLLFDEVLGRLANSGRRVSRTAYLHVNFRRITPVGVELRLDAKFEREEGRKRFLTAALYDGGHVTADAEGLFVALRPGQP</sequence>
<evidence type="ECO:0000256" key="3">
    <source>
        <dbReference type="ARBA" id="ARBA00004632"/>
    </source>
</evidence>
<evidence type="ECO:0000256" key="21">
    <source>
        <dbReference type="ARBA" id="ARBA00047969"/>
    </source>
</evidence>
<comment type="caution">
    <text evidence="26">The sequence shown here is derived from an EMBL/GenBank/DDBJ whole genome shotgun (WGS) entry which is preliminary data.</text>
</comment>
<gene>
    <name evidence="26" type="ORF">ACFPIH_18985</name>
</gene>
<evidence type="ECO:0000256" key="4">
    <source>
        <dbReference type="ARBA" id="ARBA00022475"/>
    </source>
</evidence>
<feature type="compositionally biased region" description="Pro residues" evidence="24">
    <location>
        <begin position="15"/>
        <end position="25"/>
    </location>
</feature>
<evidence type="ECO:0000256" key="18">
    <source>
        <dbReference type="ARBA" id="ARBA00043210"/>
    </source>
</evidence>
<keyword evidence="5" id="KW-0963">Cytoplasm</keyword>
<comment type="catalytic activity">
    <reaction evidence="14">
        <text>(9Z)-octadecenoyl-CoA + H2O = (9Z)-octadecenoate + CoA + H(+)</text>
        <dbReference type="Rhea" id="RHEA:40139"/>
        <dbReference type="ChEBI" id="CHEBI:15377"/>
        <dbReference type="ChEBI" id="CHEBI:15378"/>
        <dbReference type="ChEBI" id="CHEBI:30823"/>
        <dbReference type="ChEBI" id="CHEBI:57287"/>
        <dbReference type="ChEBI" id="CHEBI:57387"/>
    </reaction>
    <physiologicalReaction direction="left-to-right" evidence="14">
        <dbReference type="Rhea" id="RHEA:40140"/>
    </physiologicalReaction>
</comment>
<evidence type="ECO:0000259" key="25">
    <source>
        <dbReference type="Pfam" id="PF03061"/>
    </source>
</evidence>
<keyword evidence="7 26" id="KW-0378">Hydrolase</keyword>
<keyword evidence="4" id="KW-1003">Cell membrane</keyword>
<evidence type="ECO:0000256" key="1">
    <source>
        <dbReference type="ARBA" id="ARBA00004170"/>
    </source>
</evidence>
<keyword evidence="10" id="KW-0443">Lipid metabolism</keyword>
<evidence type="ECO:0000256" key="22">
    <source>
        <dbReference type="ARBA" id="ARBA00048074"/>
    </source>
</evidence>
<comment type="catalytic activity">
    <reaction evidence="20">
        <text>hexadecanoyl-CoA + H2O = hexadecanoate + CoA + H(+)</text>
        <dbReference type="Rhea" id="RHEA:16645"/>
        <dbReference type="ChEBI" id="CHEBI:7896"/>
        <dbReference type="ChEBI" id="CHEBI:15377"/>
        <dbReference type="ChEBI" id="CHEBI:15378"/>
        <dbReference type="ChEBI" id="CHEBI:57287"/>
        <dbReference type="ChEBI" id="CHEBI:57379"/>
        <dbReference type="EC" id="3.1.2.2"/>
    </reaction>
    <physiologicalReaction direction="left-to-right" evidence="20">
        <dbReference type="Rhea" id="RHEA:16646"/>
    </physiologicalReaction>
</comment>
<dbReference type="RefSeq" id="WP_381163496.1">
    <property type="nucleotide sequence ID" value="NZ_JBHSFK010000011.1"/>
</dbReference>
<dbReference type="Pfam" id="PF03061">
    <property type="entry name" value="4HBT"/>
    <property type="match status" value="1"/>
</dbReference>
<comment type="catalytic activity">
    <reaction evidence="23">
        <text>tetradecanoyl-CoA + H2O = tetradecanoate + CoA + H(+)</text>
        <dbReference type="Rhea" id="RHEA:40119"/>
        <dbReference type="ChEBI" id="CHEBI:15377"/>
        <dbReference type="ChEBI" id="CHEBI:15378"/>
        <dbReference type="ChEBI" id="CHEBI:30807"/>
        <dbReference type="ChEBI" id="CHEBI:57287"/>
        <dbReference type="ChEBI" id="CHEBI:57385"/>
    </reaction>
    <physiologicalReaction direction="left-to-right" evidence="23">
        <dbReference type="Rhea" id="RHEA:40120"/>
    </physiologicalReaction>
</comment>
<evidence type="ECO:0000256" key="16">
    <source>
        <dbReference type="ARBA" id="ARBA00038848"/>
    </source>
</evidence>
<dbReference type="Proteomes" id="UP001595839">
    <property type="component" value="Unassembled WGS sequence"/>
</dbReference>
<evidence type="ECO:0000256" key="24">
    <source>
        <dbReference type="SAM" id="MobiDB-lite"/>
    </source>
</evidence>
<dbReference type="InterPro" id="IPR052365">
    <property type="entry name" value="THEM4/THEM5_acyl-CoA_thioest"/>
</dbReference>
<comment type="subcellular location">
    <subcellularLocation>
        <location evidence="3">Cell projection</location>
        <location evidence="3">Ruffle membrane</location>
    </subcellularLocation>
    <subcellularLocation>
        <location evidence="2">Cytoplasm</location>
    </subcellularLocation>
    <subcellularLocation>
        <location evidence="1">Membrane</location>
        <topology evidence="1">Peripheral membrane protein</topology>
    </subcellularLocation>
</comment>
<evidence type="ECO:0000256" key="17">
    <source>
        <dbReference type="ARBA" id="ARBA00040123"/>
    </source>
</evidence>
<dbReference type="EC" id="3.1.2.2" evidence="16"/>
<dbReference type="EMBL" id="JBHSFK010000011">
    <property type="protein sequence ID" value="MFC4501593.1"/>
    <property type="molecule type" value="Genomic_DNA"/>
</dbReference>
<comment type="catalytic activity">
    <reaction evidence="22">
        <text>dodecanoyl-CoA + H2O = dodecanoate + CoA + H(+)</text>
        <dbReference type="Rhea" id="RHEA:30135"/>
        <dbReference type="ChEBI" id="CHEBI:15377"/>
        <dbReference type="ChEBI" id="CHEBI:15378"/>
        <dbReference type="ChEBI" id="CHEBI:18262"/>
        <dbReference type="ChEBI" id="CHEBI:57287"/>
        <dbReference type="ChEBI" id="CHEBI:57375"/>
    </reaction>
    <physiologicalReaction direction="left-to-right" evidence="22">
        <dbReference type="Rhea" id="RHEA:30136"/>
    </physiologicalReaction>
</comment>
<feature type="region of interest" description="Disordered" evidence="24">
    <location>
        <begin position="1"/>
        <end position="25"/>
    </location>
</feature>
<dbReference type="Gene3D" id="3.10.129.10">
    <property type="entry name" value="Hotdog Thioesterase"/>
    <property type="match status" value="1"/>
</dbReference>
<dbReference type="PANTHER" id="PTHR12418:SF19">
    <property type="entry name" value="ACYL-COENZYME A THIOESTERASE THEM4"/>
    <property type="match status" value="1"/>
</dbReference>